<dbReference type="SUPFAM" id="SSF46785">
    <property type="entry name" value="Winged helix' DNA-binding domain"/>
    <property type="match status" value="1"/>
</dbReference>
<dbReference type="PANTHER" id="PTHR43712">
    <property type="entry name" value="PUTATIVE (AFU_ORTHOLOGUE AFUA_4G14580)-RELATED"/>
    <property type="match status" value="1"/>
</dbReference>
<dbReference type="PROSITE" id="PS51683">
    <property type="entry name" value="SAM_OMT_II"/>
    <property type="match status" value="1"/>
</dbReference>
<dbReference type="InterPro" id="IPR036390">
    <property type="entry name" value="WH_DNA-bd_sf"/>
</dbReference>
<dbReference type="Pfam" id="PF00891">
    <property type="entry name" value="Methyltransf_2"/>
    <property type="match status" value="1"/>
</dbReference>
<dbReference type="InterPro" id="IPR029063">
    <property type="entry name" value="SAM-dependent_MTases_sf"/>
</dbReference>
<dbReference type="GeneID" id="34611336"/>
<organism evidence="5 6">
    <name type="scientific">Penicilliopsis zonata CBS 506.65</name>
    <dbReference type="NCBI Taxonomy" id="1073090"/>
    <lineage>
        <taxon>Eukaryota</taxon>
        <taxon>Fungi</taxon>
        <taxon>Dikarya</taxon>
        <taxon>Ascomycota</taxon>
        <taxon>Pezizomycotina</taxon>
        <taxon>Eurotiomycetes</taxon>
        <taxon>Eurotiomycetidae</taxon>
        <taxon>Eurotiales</taxon>
        <taxon>Aspergillaceae</taxon>
        <taxon>Penicilliopsis</taxon>
    </lineage>
</organism>
<dbReference type="Proteomes" id="UP000184188">
    <property type="component" value="Unassembled WGS sequence"/>
</dbReference>
<protein>
    <recommendedName>
        <fullName evidence="4">O-methyltransferase C-terminal domain-containing protein</fullName>
    </recommendedName>
</protein>
<dbReference type="SUPFAM" id="SSF53335">
    <property type="entry name" value="S-adenosyl-L-methionine-dependent methyltransferases"/>
    <property type="match status" value="1"/>
</dbReference>
<evidence type="ECO:0000256" key="3">
    <source>
        <dbReference type="ARBA" id="ARBA00022691"/>
    </source>
</evidence>
<dbReference type="InterPro" id="IPR001077">
    <property type="entry name" value="COMT_C"/>
</dbReference>
<proteinExistence type="predicted"/>
<dbReference type="OrthoDB" id="1535081at2759"/>
<dbReference type="VEuPathDB" id="FungiDB:ASPZODRAFT_142639"/>
<dbReference type="GO" id="GO:0032259">
    <property type="term" value="P:methylation"/>
    <property type="evidence" value="ECO:0007669"/>
    <property type="project" value="UniProtKB-KW"/>
</dbReference>
<keyword evidence="3" id="KW-0949">S-adenosyl-L-methionine</keyword>
<keyword evidence="6" id="KW-1185">Reference proteome</keyword>
<dbReference type="Gene3D" id="1.10.10.10">
    <property type="entry name" value="Winged helix-like DNA-binding domain superfamily/Winged helix DNA-binding domain"/>
    <property type="match status" value="1"/>
</dbReference>
<sequence length="417" mass="46925">MDPSSVAAQNAAIRAQLAHVTALVEEYCAISTEQARLKELSIEQHGRQSGSHTAVVREAHKLLNTIKGPLDTVFCHFENGAHTGAVRALFDMGMFQALPAEGSKTAEQLSKELNAEKELIIRLMRMTTVWGPFKEVGVEEYAHTPDSLIYLVPEVNGIFTCLVDEYKGAELRFNEFFKLNGWVNPIQERNNPYTFHHRTQGKNMWEHMVQFPDRFRAFNYAMQAQSSAASWAVGLYPFRETLAQLGTTDETPLVIDIGGGKGHTLAQIQGLVGPGIKGRFILQERPQCLADITEELPGIERQEYDFFTPQKEKGAMIYYLRRIFHDWPHDVCVQILRNIAAGITDKTKQRVVIADDILPEQGADAEGAWMDLIMMTLTGTERTEKQWRELLDEAGWKLTRTFVGPGTNYAAVEAVLK</sequence>
<dbReference type="RefSeq" id="XP_022580512.1">
    <property type="nucleotide sequence ID" value="XM_022724871.1"/>
</dbReference>
<dbReference type="AlphaFoldDB" id="A0A1L9SFQ5"/>
<dbReference type="InterPro" id="IPR016461">
    <property type="entry name" value="COMT-like"/>
</dbReference>
<evidence type="ECO:0000313" key="6">
    <source>
        <dbReference type="Proteomes" id="UP000184188"/>
    </source>
</evidence>
<dbReference type="PANTHER" id="PTHR43712:SF1">
    <property type="entry name" value="HYPOTHETICAL O-METHYLTRANSFERASE (EUROFUNG)-RELATED"/>
    <property type="match status" value="1"/>
</dbReference>
<dbReference type="EMBL" id="KV878343">
    <property type="protein sequence ID" value="OJJ46002.1"/>
    <property type="molecule type" value="Genomic_DNA"/>
</dbReference>
<dbReference type="GO" id="GO:0008171">
    <property type="term" value="F:O-methyltransferase activity"/>
    <property type="evidence" value="ECO:0007669"/>
    <property type="project" value="InterPro"/>
</dbReference>
<keyword evidence="2" id="KW-0808">Transferase</keyword>
<dbReference type="InterPro" id="IPR036388">
    <property type="entry name" value="WH-like_DNA-bd_sf"/>
</dbReference>
<evidence type="ECO:0000256" key="1">
    <source>
        <dbReference type="ARBA" id="ARBA00022603"/>
    </source>
</evidence>
<accession>A0A1L9SFQ5</accession>
<evidence type="ECO:0000256" key="2">
    <source>
        <dbReference type="ARBA" id="ARBA00022679"/>
    </source>
</evidence>
<dbReference type="Gene3D" id="3.40.50.150">
    <property type="entry name" value="Vaccinia Virus protein VP39"/>
    <property type="match status" value="1"/>
</dbReference>
<gene>
    <name evidence="5" type="ORF">ASPZODRAFT_142639</name>
</gene>
<reference evidence="6" key="1">
    <citation type="journal article" date="2017" name="Genome Biol.">
        <title>Comparative genomics reveals high biological diversity and specific adaptations in the industrially and medically important fungal genus Aspergillus.</title>
        <authorList>
            <person name="de Vries R.P."/>
            <person name="Riley R."/>
            <person name="Wiebenga A."/>
            <person name="Aguilar-Osorio G."/>
            <person name="Amillis S."/>
            <person name="Uchima C.A."/>
            <person name="Anderluh G."/>
            <person name="Asadollahi M."/>
            <person name="Askin M."/>
            <person name="Barry K."/>
            <person name="Battaglia E."/>
            <person name="Bayram O."/>
            <person name="Benocci T."/>
            <person name="Braus-Stromeyer S.A."/>
            <person name="Caldana C."/>
            <person name="Canovas D."/>
            <person name="Cerqueira G.C."/>
            <person name="Chen F."/>
            <person name="Chen W."/>
            <person name="Choi C."/>
            <person name="Clum A."/>
            <person name="Dos Santos R.A."/>
            <person name="Damasio A.R."/>
            <person name="Diallinas G."/>
            <person name="Emri T."/>
            <person name="Fekete E."/>
            <person name="Flipphi M."/>
            <person name="Freyberg S."/>
            <person name="Gallo A."/>
            <person name="Gournas C."/>
            <person name="Habgood R."/>
            <person name="Hainaut M."/>
            <person name="Harispe M.L."/>
            <person name="Henrissat B."/>
            <person name="Hilden K.S."/>
            <person name="Hope R."/>
            <person name="Hossain A."/>
            <person name="Karabika E."/>
            <person name="Karaffa L."/>
            <person name="Karanyi Z."/>
            <person name="Krasevec N."/>
            <person name="Kuo A."/>
            <person name="Kusch H."/>
            <person name="LaButti K."/>
            <person name="Lagendijk E.L."/>
            <person name="Lapidus A."/>
            <person name="Levasseur A."/>
            <person name="Lindquist E."/>
            <person name="Lipzen A."/>
            <person name="Logrieco A.F."/>
            <person name="MacCabe A."/>
            <person name="Maekelae M.R."/>
            <person name="Malavazi I."/>
            <person name="Melin P."/>
            <person name="Meyer V."/>
            <person name="Mielnichuk N."/>
            <person name="Miskei M."/>
            <person name="Molnar A.P."/>
            <person name="Mule G."/>
            <person name="Ngan C.Y."/>
            <person name="Orejas M."/>
            <person name="Orosz E."/>
            <person name="Ouedraogo J.P."/>
            <person name="Overkamp K.M."/>
            <person name="Park H.-S."/>
            <person name="Perrone G."/>
            <person name="Piumi F."/>
            <person name="Punt P.J."/>
            <person name="Ram A.F."/>
            <person name="Ramon A."/>
            <person name="Rauscher S."/>
            <person name="Record E."/>
            <person name="Riano-Pachon D.M."/>
            <person name="Robert V."/>
            <person name="Roehrig J."/>
            <person name="Ruller R."/>
            <person name="Salamov A."/>
            <person name="Salih N.S."/>
            <person name="Samson R.A."/>
            <person name="Sandor E."/>
            <person name="Sanguinetti M."/>
            <person name="Schuetze T."/>
            <person name="Sepcic K."/>
            <person name="Shelest E."/>
            <person name="Sherlock G."/>
            <person name="Sophianopoulou V."/>
            <person name="Squina F.M."/>
            <person name="Sun H."/>
            <person name="Susca A."/>
            <person name="Todd R.B."/>
            <person name="Tsang A."/>
            <person name="Unkles S.E."/>
            <person name="van de Wiele N."/>
            <person name="van Rossen-Uffink D."/>
            <person name="Oliveira J.V."/>
            <person name="Vesth T.C."/>
            <person name="Visser J."/>
            <person name="Yu J.-H."/>
            <person name="Zhou M."/>
            <person name="Andersen M.R."/>
            <person name="Archer D.B."/>
            <person name="Baker S.E."/>
            <person name="Benoit I."/>
            <person name="Brakhage A.A."/>
            <person name="Braus G.H."/>
            <person name="Fischer R."/>
            <person name="Frisvad J.C."/>
            <person name="Goldman G.H."/>
            <person name="Houbraken J."/>
            <person name="Oakley B."/>
            <person name="Pocsi I."/>
            <person name="Scazzocchio C."/>
            <person name="Seiboth B."/>
            <person name="vanKuyk P.A."/>
            <person name="Wortman J."/>
            <person name="Dyer P.S."/>
            <person name="Grigoriev I.V."/>
        </authorList>
    </citation>
    <scope>NUCLEOTIDE SEQUENCE [LARGE SCALE GENOMIC DNA]</scope>
    <source>
        <strain evidence="6">CBS 506.65</strain>
    </source>
</reference>
<evidence type="ECO:0000313" key="5">
    <source>
        <dbReference type="EMBL" id="OJJ46002.1"/>
    </source>
</evidence>
<keyword evidence="1" id="KW-0489">Methyltransferase</keyword>
<feature type="domain" description="O-methyltransferase C-terminal" evidence="4">
    <location>
        <begin position="186"/>
        <end position="396"/>
    </location>
</feature>
<name>A0A1L9SFQ5_9EURO</name>
<evidence type="ECO:0000259" key="4">
    <source>
        <dbReference type="Pfam" id="PF00891"/>
    </source>
</evidence>
<dbReference type="GO" id="GO:0044550">
    <property type="term" value="P:secondary metabolite biosynthetic process"/>
    <property type="evidence" value="ECO:0007669"/>
    <property type="project" value="UniProtKB-ARBA"/>
</dbReference>